<feature type="region of interest" description="Disordered" evidence="1">
    <location>
        <begin position="130"/>
        <end position="155"/>
    </location>
</feature>
<protein>
    <submittedName>
        <fullName evidence="2">Uncharacterized protein</fullName>
    </submittedName>
</protein>
<reference evidence="2" key="1">
    <citation type="submission" date="2020-08" db="EMBL/GenBank/DDBJ databases">
        <title>Genome sequencing and assembly of the red palm weevil Rhynchophorus ferrugineus.</title>
        <authorList>
            <person name="Dias G.B."/>
            <person name="Bergman C.M."/>
            <person name="Manee M."/>
        </authorList>
    </citation>
    <scope>NUCLEOTIDE SEQUENCE</scope>
    <source>
        <strain evidence="2">AA-2017</strain>
        <tissue evidence="2">Whole larva</tissue>
    </source>
</reference>
<keyword evidence="3" id="KW-1185">Reference proteome</keyword>
<dbReference type="AlphaFoldDB" id="A0A834IHY2"/>
<dbReference type="Proteomes" id="UP000625711">
    <property type="component" value="Unassembled WGS sequence"/>
</dbReference>
<dbReference type="EMBL" id="JAACXV010000365">
    <property type="protein sequence ID" value="KAF7279367.1"/>
    <property type="molecule type" value="Genomic_DNA"/>
</dbReference>
<gene>
    <name evidence="2" type="ORF">GWI33_007311</name>
</gene>
<sequence>MLLQLLIWPFAEVKSPLIRQSLRYVILEDVDVGYLFRRAISGDGVFLFVNSASGLAVRWPGEQSPSRPPPALSELHVSQSSQWHIPAESKYKLPPFALCLQLKYLPFYTHLEQDALYMFQDTPSAEYQIESADLSGTRRPRDALDAGKRPPRPIS</sequence>
<evidence type="ECO:0000256" key="1">
    <source>
        <dbReference type="SAM" id="MobiDB-lite"/>
    </source>
</evidence>
<organism evidence="2 3">
    <name type="scientific">Rhynchophorus ferrugineus</name>
    <name type="common">Red palm weevil</name>
    <name type="synonym">Curculio ferrugineus</name>
    <dbReference type="NCBI Taxonomy" id="354439"/>
    <lineage>
        <taxon>Eukaryota</taxon>
        <taxon>Metazoa</taxon>
        <taxon>Ecdysozoa</taxon>
        <taxon>Arthropoda</taxon>
        <taxon>Hexapoda</taxon>
        <taxon>Insecta</taxon>
        <taxon>Pterygota</taxon>
        <taxon>Neoptera</taxon>
        <taxon>Endopterygota</taxon>
        <taxon>Coleoptera</taxon>
        <taxon>Polyphaga</taxon>
        <taxon>Cucujiformia</taxon>
        <taxon>Curculionidae</taxon>
        <taxon>Dryophthorinae</taxon>
        <taxon>Rhynchophorus</taxon>
    </lineage>
</organism>
<comment type="caution">
    <text evidence="2">The sequence shown here is derived from an EMBL/GenBank/DDBJ whole genome shotgun (WGS) entry which is preliminary data.</text>
</comment>
<accession>A0A834IHY2</accession>
<evidence type="ECO:0000313" key="2">
    <source>
        <dbReference type="EMBL" id="KAF7279367.1"/>
    </source>
</evidence>
<name>A0A834IHY2_RHYFE</name>
<proteinExistence type="predicted"/>
<evidence type="ECO:0000313" key="3">
    <source>
        <dbReference type="Proteomes" id="UP000625711"/>
    </source>
</evidence>
<feature type="compositionally biased region" description="Basic and acidic residues" evidence="1">
    <location>
        <begin position="139"/>
        <end position="148"/>
    </location>
</feature>